<proteinExistence type="predicted"/>
<evidence type="ECO:0000313" key="1">
    <source>
        <dbReference type="EMBL" id="QOX65372.1"/>
    </source>
</evidence>
<accession>A0ACD1AFS8</accession>
<keyword evidence="2" id="KW-1185">Reference proteome</keyword>
<sequence>MRKNSEKLLDEISMIDDKLIAEADTHSLKGKPGTKKKNQWIGWAVAAAACAVIALTIGFLPIEQEPSPIPSPEKPTVPSPGLYPELPILTLNENMGDYGFEGFLAHNAKELSGGNPWSEDDNITTLPVFRNPVSYDQAGMPVKGLSMEEMKGAALDVATSMGLDVNSASINLQEDEVVITSGDVAIKTEANGAVRIVFENGIKLPKAYRFTFYDTSEQQAREVMNYLLKEYQHVSGIKSPSLDLFGDYNIYGQRTFSYEAFESEGNITDRILGYNFNRISFSPDEDGKLWIIDRQKEDLSNKLGDYPIITVQKARELLLQKKYLTSVPEKMPGEKMIAGVELIYRTTRYDEIFMPYYRFLVELPTMKIDGGLKTFGAFYVPAVDERYLANMPLWNENFN</sequence>
<name>A0ACD1AFS8_9FIRM</name>
<gene>
    <name evidence="1" type="ORF">FRZ06_19440</name>
</gene>
<dbReference type="Proteomes" id="UP000594014">
    <property type="component" value="Chromosome"/>
</dbReference>
<protein>
    <submittedName>
        <fullName evidence="1">Uncharacterized protein</fullName>
    </submittedName>
</protein>
<organism evidence="1 2">
    <name type="scientific">Anoxybacterium hadale</name>
    <dbReference type="NCBI Taxonomy" id="3408580"/>
    <lineage>
        <taxon>Bacteria</taxon>
        <taxon>Bacillati</taxon>
        <taxon>Bacillota</taxon>
        <taxon>Clostridia</taxon>
        <taxon>Peptostreptococcales</taxon>
        <taxon>Anaerovoracaceae</taxon>
        <taxon>Anoxybacterium</taxon>
    </lineage>
</organism>
<evidence type="ECO:0000313" key="2">
    <source>
        <dbReference type="Proteomes" id="UP000594014"/>
    </source>
</evidence>
<reference evidence="1" key="1">
    <citation type="submission" date="2019-08" db="EMBL/GenBank/DDBJ databases">
        <title>Genome sequence of Clostridiales bacterium MT110.</title>
        <authorList>
            <person name="Cao J."/>
        </authorList>
    </citation>
    <scope>NUCLEOTIDE SEQUENCE</scope>
    <source>
        <strain evidence="1">MT110</strain>
    </source>
</reference>
<dbReference type="EMBL" id="CP042469">
    <property type="protein sequence ID" value="QOX65372.1"/>
    <property type="molecule type" value="Genomic_DNA"/>
</dbReference>